<dbReference type="EMBL" id="ASWA01000002">
    <property type="protein sequence ID" value="EOT70098.1"/>
    <property type="molecule type" value="Genomic_DNA"/>
</dbReference>
<dbReference type="GO" id="GO:0003677">
    <property type="term" value="F:DNA binding"/>
    <property type="evidence" value="ECO:0007669"/>
    <property type="project" value="UniProtKB-KW"/>
</dbReference>
<evidence type="ECO:0000259" key="3">
    <source>
        <dbReference type="PROSITE" id="PS50943"/>
    </source>
</evidence>
<keyword evidence="1" id="KW-0238">DNA-binding</keyword>
<dbReference type="eggNOG" id="COG1476">
    <property type="taxonomic scope" value="Bacteria"/>
</dbReference>
<reference evidence="5 7" key="2">
    <citation type="submission" date="2013-03" db="EMBL/GenBank/DDBJ databases">
        <title>The Genome Sequence of Enterococcus malodoratus ATCC_43197 (PacBio/Illumina hybrid assembly).</title>
        <authorList>
            <consortium name="The Broad Institute Genomics Platform"/>
            <consortium name="The Broad Institute Genome Sequencing Center for Infectious Disease"/>
            <person name="Earl A."/>
            <person name="Russ C."/>
            <person name="Gilmore M."/>
            <person name="Surin D."/>
            <person name="Walker B."/>
            <person name="Young S."/>
            <person name="Zeng Q."/>
            <person name="Gargeya S."/>
            <person name="Fitzgerald M."/>
            <person name="Haas B."/>
            <person name="Abouelleil A."/>
            <person name="Allen A.W."/>
            <person name="Alvarado L."/>
            <person name="Arachchi H.M."/>
            <person name="Berlin A.M."/>
            <person name="Chapman S.B."/>
            <person name="Gainer-Dewar J."/>
            <person name="Goldberg J."/>
            <person name="Griggs A."/>
            <person name="Gujja S."/>
            <person name="Hansen M."/>
            <person name="Howarth C."/>
            <person name="Imamovic A."/>
            <person name="Ireland A."/>
            <person name="Larimer J."/>
            <person name="McCowan C."/>
            <person name="Murphy C."/>
            <person name="Pearson M."/>
            <person name="Poon T.W."/>
            <person name="Priest M."/>
            <person name="Roberts A."/>
            <person name="Saif S."/>
            <person name="Shea T."/>
            <person name="Sisk P."/>
            <person name="Sykes S."/>
            <person name="Wortman J."/>
            <person name="Nusbaum C."/>
            <person name="Birren B."/>
        </authorList>
    </citation>
    <scope>NUCLEOTIDE SEQUENCE [LARGE SCALE GENOMIC DNA]</scope>
    <source>
        <strain evidence="5 7">ATCC 43197</strain>
    </source>
</reference>
<feature type="domain" description="HTH cro/C1-type" evidence="3">
    <location>
        <begin position="7"/>
        <end position="61"/>
    </location>
</feature>
<protein>
    <recommendedName>
        <fullName evidence="3">HTH cro/C1-type domain-containing protein</fullName>
    </recommendedName>
</protein>
<proteinExistence type="predicted"/>
<evidence type="ECO:0000313" key="5">
    <source>
        <dbReference type="EMBL" id="EOT70098.1"/>
    </source>
</evidence>
<evidence type="ECO:0000256" key="2">
    <source>
        <dbReference type="SAM" id="Phobius"/>
    </source>
</evidence>
<evidence type="ECO:0000313" key="6">
    <source>
        <dbReference type="Proteomes" id="UP000013783"/>
    </source>
</evidence>
<dbReference type="InterPro" id="IPR010982">
    <property type="entry name" value="Lambda_DNA-bd_dom_sf"/>
</dbReference>
<dbReference type="PANTHER" id="PTHR46558">
    <property type="entry name" value="TRACRIPTIONAL REGULATORY PROTEIN-RELATED-RELATED"/>
    <property type="match status" value="1"/>
</dbReference>
<evidence type="ECO:0000313" key="7">
    <source>
        <dbReference type="Proteomes" id="UP000014148"/>
    </source>
</evidence>
<dbReference type="STRING" id="71451.RV07_GL000094"/>
<dbReference type="SMART" id="SM00530">
    <property type="entry name" value="HTH_XRE"/>
    <property type="match status" value="1"/>
</dbReference>
<dbReference type="Proteomes" id="UP000013783">
    <property type="component" value="Unassembled WGS sequence"/>
</dbReference>
<accession>R2NLL8</accession>
<dbReference type="EMBL" id="AJAK01000031">
    <property type="protein sequence ID" value="EOH71878.1"/>
    <property type="molecule type" value="Genomic_DNA"/>
</dbReference>
<gene>
    <name evidence="5" type="ORF">I585_01577</name>
    <name evidence="4" type="ORF">UAI_04162</name>
</gene>
<dbReference type="InterPro" id="IPR001387">
    <property type="entry name" value="Cro/C1-type_HTH"/>
</dbReference>
<keyword evidence="7" id="KW-1185">Reference proteome</keyword>
<comment type="caution">
    <text evidence="4">The sequence shown here is derived from an EMBL/GenBank/DDBJ whole genome shotgun (WGS) entry which is preliminary data.</text>
</comment>
<evidence type="ECO:0000313" key="4">
    <source>
        <dbReference type="EMBL" id="EOH71878.1"/>
    </source>
</evidence>
<dbReference type="RefSeq" id="WP_010742933.1">
    <property type="nucleotide sequence ID" value="NZ_KB946253.1"/>
</dbReference>
<dbReference type="Proteomes" id="UP000014148">
    <property type="component" value="Unassembled WGS sequence"/>
</dbReference>
<dbReference type="AlphaFoldDB" id="R2NLL8"/>
<name>R2NLL8_9ENTE</name>
<dbReference type="PANTHER" id="PTHR46558:SF4">
    <property type="entry name" value="DNA-BIDING PHAGE PROTEIN"/>
    <property type="match status" value="1"/>
</dbReference>
<sequence>MDIGSKLKQHRTQRQLTQEAVAEKLHVSRGTISSWETGRTFPDIEKLIYLSELYELSLDQLLKEEPIIMETIVTERKKLKRYKWVKTIGLGLLVFFLLYNIYWFTIVFPHNAKLKDWTHTSSNNYLERDGYIFQAHDLKYPMFLPNGNISVATYKNGPFWISIDGDQVMVSVNESDPLIKGLENKEDFGMIRMNRKDLNSAEYTNLDGEDGNLTKQLLAKHSVEFTKAYQATERVWKEVNE</sequence>
<dbReference type="OrthoDB" id="9805856at2"/>
<organism evidence="4 6">
    <name type="scientific">Enterococcus malodoratus ATCC 43197</name>
    <dbReference type="NCBI Taxonomy" id="1158601"/>
    <lineage>
        <taxon>Bacteria</taxon>
        <taxon>Bacillati</taxon>
        <taxon>Bacillota</taxon>
        <taxon>Bacilli</taxon>
        <taxon>Lactobacillales</taxon>
        <taxon>Enterococcaceae</taxon>
        <taxon>Enterococcus</taxon>
    </lineage>
</organism>
<dbReference type="Pfam" id="PF12844">
    <property type="entry name" value="HTH_19"/>
    <property type="match status" value="1"/>
</dbReference>
<dbReference type="PATRIC" id="fig|1158601.3.peg.4130"/>
<dbReference type="PROSITE" id="PS50943">
    <property type="entry name" value="HTH_CROC1"/>
    <property type="match status" value="1"/>
</dbReference>
<feature type="transmembrane region" description="Helical" evidence="2">
    <location>
        <begin position="84"/>
        <end position="104"/>
    </location>
</feature>
<dbReference type="Gene3D" id="1.10.260.40">
    <property type="entry name" value="lambda repressor-like DNA-binding domains"/>
    <property type="match status" value="1"/>
</dbReference>
<reference evidence="4 6" key="1">
    <citation type="submission" date="2013-02" db="EMBL/GenBank/DDBJ databases">
        <title>The Genome Sequence of Enterococcus malodoratus ATCC_43197.</title>
        <authorList>
            <consortium name="The Broad Institute Genome Sequencing Platform"/>
            <consortium name="The Broad Institute Genome Sequencing Center for Infectious Disease"/>
            <person name="Earl A.M."/>
            <person name="Gilmore M.S."/>
            <person name="Lebreton F."/>
            <person name="Walker B."/>
            <person name="Young S.K."/>
            <person name="Zeng Q."/>
            <person name="Gargeya S."/>
            <person name="Fitzgerald M."/>
            <person name="Haas B."/>
            <person name="Abouelleil A."/>
            <person name="Alvarado L."/>
            <person name="Arachchi H.M."/>
            <person name="Berlin A.M."/>
            <person name="Chapman S.B."/>
            <person name="Dewar J."/>
            <person name="Goldberg J."/>
            <person name="Griggs A."/>
            <person name="Gujja S."/>
            <person name="Hansen M."/>
            <person name="Howarth C."/>
            <person name="Imamovic A."/>
            <person name="Larimer J."/>
            <person name="McCowan C."/>
            <person name="Murphy C."/>
            <person name="Neiman D."/>
            <person name="Pearson M."/>
            <person name="Priest M."/>
            <person name="Roberts A."/>
            <person name="Saif S."/>
            <person name="Shea T."/>
            <person name="Sisk P."/>
            <person name="Sykes S."/>
            <person name="Wortman J."/>
            <person name="Nusbaum C."/>
            <person name="Birren B."/>
        </authorList>
    </citation>
    <scope>NUCLEOTIDE SEQUENCE [LARGE SCALE GENOMIC DNA]</scope>
    <source>
        <strain evidence="4 6">ATCC 43197</strain>
    </source>
</reference>
<dbReference type="CDD" id="cd00093">
    <property type="entry name" value="HTH_XRE"/>
    <property type="match status" value="1"/>
</dbReference>
<keyword evidence="2" id="KW-0472">Membrane</keyword>
<dbReference type="SUPFAM" id="SSF47413">
    <property type="entry name" value="lambda repressor-like DNA-binding domains"/>
    <property type="match status" value="1"/>
</dbReference>
<keyword evidence="2" id="KW-0812">Transmembrane</keyword>
<evidence type="ECO:0000256" key="1">
    <source>
        <dbReference type="ARBA" id="ARBA00023125"/>
    </source>
</evidence>
<keyword evidence="2" id="KW-1133">Transmembrane helix</keyword>